<protein>
    <recommendedName>
        <fullName evidence="4">PEP-CTERM protein-sorting domain-containing protein</fullName>
    </recommendedName>
</protein>
<gene>
    <name evidence="2" type="ORF">I1A42_24070</name>
</gene>
<comment type="caution">
    <text evidence="2">The sequence shown here is derived from an EMBL/GenBank/DDBJ whole genome shotgun (WGS) entry which is preliminary data.</text>
</comment>
<evidence type="ECO:0008006" key="4">
    <source>
        <dbReference type="Google" id="ProtNLM"/>
    </source>
</evidence>
<evidence type="ECO:0000256" key="1">
    <source>
        <dbReference type="SAM" id="SignalP"/>
    </source>
</evidence>
<proteinExistence type="predicted"/>
<reference evidence="2 3" key="1">
    <citation type="submission" date="2020-11" db="EMBL/GenBank/DDBJ databases">
        <title>Vibrio nitrifigilis sp. nov., a marine nitrogen-fixing bacterium isolated from the lagoon sediment of an islet inside an atoll.</title>
        <authorList>
            <person name="Wang L.-T."/>
            <person name="Shieh W.Y."/>
        </authorList>
    </citation>
    <scope>NUCLEOTIDE SEQUENCE [LARGE SCALE GENOMIC DNA]</scope>
    <source>
        <strain evidence="2 3">NFV-1</strain>
    </source>
</reference>
<keyword evidence="1" id="KW-0732">Signal</keyword>
<dbReference type="EMBL" id="JADPMR010000004">
    <property type="protein sequence ID" value="MBF9003562.1"/>
    <property type="molecule type" value="Genomic_DNA"/>
</dbReference>
<sequence length="222" mass="24206">MKRWLSVFVLLIFSGIAQATVISGASVENNILSYTDGDTVYEWLQWNITTEISVQELLDNIIANDSNLVINGIDYGSGWSIATTSDMKDLLDQFGYGTDNSYYYSDSEANYSTFTAMLSLLGVTLSDTGNGYLDIGTAAIFDDADDNDDLYGIIVLEGISDNYGRFSTYEYIEAAESASGSSASLGIAVLRVSTVPEPDIFGLMFLGIGLISMVQFRRHKVS</sequence>
<dbReference type="RefSeq" id="WP_196125505.1">
    <property type="nucleotide sequence ID" value="NZ_JADPMR010000004.1"/>
</dbReference>
<dbReference type="Proteomes" id="UP000597206">
    <property type="component" value="Unassembled WGS sequence"/>
</dbReference>
<name>A0ABS0GM92_9VIBR</name>
<feature type="signal peptide" evidence="1">
    <location>
        <begin position="1"/>
        <end position="19"/>
    </location>
</feature>
<evidence type="ECO:0000313" key="3">
    <source>
        <dbReference type="Proteomes" id="UP000597206"/>
    </source>
</evidence>
<accession>A0ABS0GM92</accession>
<feature type="chain" id="PRO_5046974756" description="PEP-CTERM protein-sorting domain-containing protein" evidence="1">
    <location>
        <begin position="20"/>
        <end position="222"/>
    </location>
</feature>
<organism evidence="2 3">
    <name type="scientific">Vibrio nitrifigilis</name>
    <dbReference type="NCBI Taxonomy" id="2789781"/>
    <lineage>
        <taxon>Bacteria</taxon>
        <taxon>Pseudomonadati</taxon>
        <taxon>Pseudomonadota</taxon>
        <taxon>Gammaproteobacteria</taxon>
        <taxon>Vibrionales</taxon>
        <taxon>Vibrionaceae</taxon>
        <taxon>Vibrio</taxon>
    </lineage>
</organism>
<evidence type="ECO:0000313" key="2">
    <source>
        <dbReference type="EMBL" id="MBF9003562.1"/>
    </source>
</evidence>
<keyword evidence="3" id="KW-1185">Reference proteome</keyword>